<dbReference type="EMBL" id="SUNH01000060">
    <property type="protein sequence ID" value="TJZ78132.1"/>
    <property type="molecule type" value="Genomic_DNA"/>
</dbReference>
<name>A0A4U0QC80_9RHOB</name>
<sequence length="105" mass="11840">MQVQSAYRYSRHAICRLAQRGVSAEAMRILLEHGRTYNAGQGCSYVQLSRADLRRLASEGAPEGTLRSLARLQAVVSDEGEVVTCYHASDRRLVSSRRRPSFKYH</sequence>
<protein>
    <recommendedName>
        <fullName evidence="3">DUF4258 domain-containing protein</fullName>
    </recommendedName>
</protein>
<gene>
    <name evidence="1" type="ORF">FA740_18930</name>
</gene>
<keyword evidence="2" id="KW-1185">Reference proteome</keyword>
<evidence type="ECO:0000313" key="1">
    <source>
        <dbReference type="EMBL" id="TJZ78132.1"/>
    </source>
</evidence>
<dbReference type="AlphaFoldDB" id="A0A4U0QC80"/>
<dbReference type="Proteomes" id="UP000306223">
    <property type="component" value="Unassembled WGS sequence"/>
</dbReference>
<proteinExistence type="predicted"/>
<dbReference type="OrthoDB" id="8529094at2"/>
<accession>A0A4U0QC80</accession>
<dbReference type="RefSeq" id="WP_136858359.1">
    <property type="nucleotide sequence ID" value="NZ_SUNH01000060.1"/>
</dbReference>
<evidence type="ECO:0008006" key="3">
    <source>
        <dbReference type="Google" id="ProtNLM"/>
    </source>
</evidence>
<comment type="caution">
    <text evidence="1">The sequence shown here is derived from an EMBL/GenBank/DDBJ whole genome shotgun (WGS) entry which is preliminary data.</text>
</comment>
<organism evidence="1 2">
    <name type="scientific">Paracoccus hibiscisoli</name>
    <dbReference type="NCBI Taxonomy" id="2023261"/>
    <lineage>
        <taxon>Bacteria</taxon>
        <taxon>Pseudomonadati</taxon>
        <taxon>Pseudomonadota</taxon>
        <taxon>Alphaproteobacteria</taxon>
        <taxon>Rhodobacterales</taxon>
        <taxon>Paracoccaceae</taxon>
        <taxon>Paracoccus</taxon>
    </lineage>
</organism>
<evidence type="ECO:0000313" key="2">
    <source>
        <dbReference type="Proteomes" id="UP000306223"/>
    </source>
</evidence>
<reference evidence="1 2" key="1">
    <citation type="submission" date="2019-04" db="EMBL/GenBank/DDBJ databases">
        <authorList>
            <person name="Li J."/>
        </authorList>
    </citation>
    <scope>NUCLEOTIDE SEQUENCE [LARGE SCALE GENOMIC DNA]</scope>
    <source>
        <strain evidence="1 2">CCTCC AB2016182</strain>
    </source>
</reference>